<proteinExistence type="predicted"/>
<gene>
    <name evidence="1" type="ORF">C6P98_10560</name>
</gene>
<accession>A0A8E2RZ99</accession>
<name>A0A8E2RZ99_9BURK</name>
<reference evidence="1 2" key="1">
    <citation type="submission" date="2018-03" db="EMBL/GenBank/DDBJ databases">
        <authorList>
            <person name="Nguyen K."/>
            <person name="Fouts D."/>
            <person name="Sutton G."/>
        </authorList>
    </citation>
    <scope>NUCLEOTIDE SEQUENCE [LARGE SCALE GENOMIC DNA]</scope>
    <source>
        <strain evidence="1 2">AU17135</strain>
    </source>
</reference>
<protein>
    <submittedName>
        <fullName evidence="1">Uncharacterized protein</fullName>
    </submittedName>
</protein>
<comment type="caution">
    <text evidence="1">The sequence shown here is derived from an EMBL/GenBank/DDBJ whole genome shotgun (WGS) entry which is preliminary data.</text>
</comment>
<dbReference type="EMBL" id="PVFZ01000031">
    <property type="protein sequence ID" value="PRF24960.1"/>
    <property type="molecule type" value="Genomic_DNA"/>
</dbReference>
<sequence length="71" mass="7639">MGIEAIGSGVGNAYIVSGVCLRVVWPVIRRQATDATAATPDRAPLQSRRTAHGVADTHLTMLDRCIRKHSL</sequence>
<evidence type="ECO:0000313" key="1">
    <source>
        <dbReference type="EMBL" id="PRF24960.1"/>
    </source>
</evidence>
<dbReference type="Proteomes" id="UP000237686">
    <property type="component" value="Unassembled WGS sequence"/>
</dbReference>
<organism evidence="1 2">
    <name type="scientific">Burkholderia multivorans</name>
    <dbReference type="NCBI Taxonomy" id="87883"/>
    <lineage>
        <taxon>Bacteria</taxon>
        <taxon>Pseudomonadati</taxon>
        <taxon>Pseudomonadota</taxon>
        <taxon>Betaproteobacteria</taxon>
        <taxon>Burkholderiales</taxon>
        <taxon>Burkholderiaceae</taxon>
        <taxon>Burkholderia</taxon>
        <taxon>Burkholderia cepacia complex</taxon>
    </lineage>
</organism>
<dbReference type="AlphaFoldDB" id="A0A8E2RZ99"/>
<evidence type="ECO:0000313" key="2">
    <source>
        <dbReference type="Proteomes" id="UP000237686"/>
    </source>
</evidence>